<evidence type="ECO:0000313" key="1">
    <source>
        <dbReference type="EMBL" id="CAA2634710.1"/>
    </source>
</evidence>
<sequence length="39" mass="4556">MLTMHSWCMCYSNPCHNYVVTLSMPQYVILAATTCDLKW</sequence>
<dbReference type="Proteomes" id="UP000663760">
    <property type="component" value="Chromosome 18"/>
</dbReference>
<reference evidence="2" key="1">
    <citation type="submission" date="2020-02" db="EMBL/GenBank/DDBJ databases">
        <authorList>
            <person name="Scholz U."/>
            <person name="Mascher M."/>
            <person name="Fiebig A."/>
        </authorList>
    </citation>
    <scope>NUCLEOTIDE SEQUENCE</scope>
</reference>
<accession>A0A7I8LNQ6</accession>
<dbReference type="EMBL" id="LR743605">
    <property type="protein sequence ID" value="CAA2634710.1"/>
    <property type="molecule type" value="Genomic_DNA"/>
</dbReference>
<name>A0A7I8LNQ6_SPIIN</name>
<proteinExistence type="predicted"/>
<protein>
    <submittedName>
        <fullName evidence="2">Uncharacterized protein</fullName>
    </submittedName>
</protein>
<gene>
    <name evidence="1" type="ORF">SI7747_18020106</name>
    <name evidence="2" type="ORF">SI8410_18021606</name>
</gene>
<keyword evidence="3" id="KW-1185">Reference proteome</keyword>
<evidence type="ECO:0000313" key="3">
    <source>
        <dbReference type="Proteomes" id="UP000663760"/>
    </source>
</evidence>
<evidence type="ECO:0000313" key="2">
    <source>
        <dbReference type="EMBL" id="CAA7410928.1"/>
    </source>
</evidence>
<dbReference type="AlphaFoldDB" id="A0A7I8LNQ6"/>
<organism evidence="2 3">
    <name type="scientific">Spirodela intermedia</name>
    <name type="common">Intermediate duckweed</name>
    <dbReference type="NCBI Taxonomy" id="51605"/>
    <lineage>
        <taxon>Eukaryota</taxon>
        <taxon>Viridiplantae</taxon>
        <taxon>Streptophyta</taxon>
        <taxon>Embryophyta</taxon>
        <taxon>Tracheophyta</taxon>
        <taxon>Spermatophyta</taxon>
        <taxon>Magnoliopsida</taxon>
        <taxon>Liliopsida</taxon>
        <taxon>Araceae</taxon>
        <taxon>Lemnoideae</taxon>
        <taxon>Spirodela</taxon>
    </lineage>
</organism>
<dbReference type="EMBL" id="LR746281">
    <property type="protein sequence ID" value="CAA7410928.1"/>
    <property type="molecule type" value="Genomic_DNA"/>
</dbReference>